<keyword evidence="1" id="KW-0812">Transmembrane</keyword>
<dbReference type="InterPro" id="IPR032834">
    <property type="entry name" value="NatK-like_C"/>
</dbReference>
<dbReference type="SUPFAM" id="SSF55874">
    <property type="entry name" value="ATPase domain of HSP90 chaperone/DNA topoisomerase II/histidine kinase"/>
    <property type="match status" value="1"/>
</dbReference>
<feature type="transmembrane region" description="Helical" evidence="1">
    <location>
        <begin position="68"/>
        <end position="86"/>
    </location>
</feature>
<gene>
    <name evidence="3" type="ORF">E7272_14435</name>
</gene>
<feature type="transmembrane region" description="Helical" evidence="1">
    <location>
        <begin position="6"/>
        <end position="25"/>
    </location>
</feature>
<dbReference type="EMBL" id="SVER01000073">
    <property type="protein sequence ID" value="MBE5921015.1"/>
    <property type="molecule type" value="Genomic_DNA"/>
</dbReference>
<dbReference type="InterPro" id="IPR036890">
    <property type="entry name" value="HATPase_C_sf"/>
</dbReference>
<feature type="transmembrane region" description="Helical" evidence="1">
    <location>
        <begin position="165"/>
        <end position="188"/>
    </location>
</feature>
<feature type="transmembrane region" description="Helical" evidence="1">
    <location>
        <begin position="127"/>
        <end position="153"/>
    </location>
</feature>
<feature type="domain" description="Sensor histidine kinase NatK-like C-terminal" evidence="2">
    <location>
        <begin position="333"/>
        <end position="431"/>
    </location>
</feature>
<dbReference type="Pfam" id="PF14501">
    <property type="entry name" value="HATPase_c_5"/>
    <property type="match status" value="1"/>
</dbReference>
<dbReference type="CDD" id="cd16935">
    <property type="entry name" value="HATPase_AgrC-ComD-like"/>
    <property type="match status" value="1"/>
</dbReference>
<protein>
    <submittedName>
        <fullName evidence="3">GHKL domain-containing protein</fullName>
    </submittedName>
</protein>
<keyword evidence="1" id="KW-1133">Transmembrane helix</keyword>
<dbReference type="Gene3D" id="3.30.565.10">
    <property type="entry name" value="Histidine kinase-like ATPase, C-terminal domain"/>
    <property type="match status" value="1"/>
</dbReference>
<evidence type="ECO:0000256" key="1">
    <source>
        <dbReference type="SAM" id="Phobius"/>
    </source>
</evidence>
<dbReference type="GO" id="GO:0042802">
    <property type="term" value="F:identical protein binding"/>
    <property type="evidence" value="ECO:0007669"/>
    <property type="project" value="TreeGrafter"/>
</dbReference>
<dbReference type="PANTHER" id="PTHR40448">
    <property type="entry name" value="TWO-COMPONENT SENSOR HISTIDINE KINASE"/>
    <property type="match status" value="1"/>
</dbReference>
<evidence type="ECO:0000259" key="2">
    <source>
        <dbReference type="Pfam" id="PF14501"/>
    </source>
</evidence>
<name>A0A927YMQ1_9FIRM</name>
<accession>A0A927YMQ1</accession>
<dbReference type="AlphaFoldDB" id="A0A927YMQ1"/>
<feature type="transmembrane region" description="Helical" evidence="1">
    <location>
        <begin position="95"/>
        <end position="115"/>
    </location>
</feature>
<feature type="transmembrane region" description="Helical" evidence="1">
    <location>
        <begin position="194"/>
        <end position="216"/>
    </location>
</feature>
<comment type="caution">
    <text evidence="3">The sequence shown here is derived from an EMBL/GenBank/DDBJ whole genome shotgun (WGS) entry which is preliminary data.</text>
</comment>
<dbReference type="Proteomes" id="UP000766246">
    <property type="component" value="Unassembled WGS sequence"/>
</dbReference>
<feature type="transmembrane region" description="Helical" evidence="1">
    <location>
        <begin position="37"/>
        <end position="56"/>
    </location>
</feature>
<organism evidence="3 4">
    <name type="scientific">Pseudobutyrivibrio ruminis</name>
    <dbReference type="NCBI Taxonomy" id="46206"/>
    <lineage>
        <taxon>Bacteria</taxon>
        <taxon>Bacillati</taxon>
        <taxon>Bacillota</taxon>
        <taxon>Clostridia</taxon>
        <taxon>Lachnospirales</taxon>
        <taxon>Lachnospiraceae</taxon>
        <taxon>Pseudobutyrivibrio</taxon>
    </lineage>
</organism>
<sequence length="433" mass="50524">MLYQIFRNWEIEGIIHFAILIYMLHRIFPQKKAPWTTASYFVVTMSVFLTLKYIPYILPFWDYNRPYWYFYIVSLPLALIFSHICLEGNFLSKTVYISFFTAFIQLAKMACSPIYRNESVIPAIEYQIIDIILFIILVGMLVLLASTFIKWPLLIDKANIHPRYYAILYLPISLSVYYLLGVMNISFWDEYKDAILAFLIIPILPIFYDLFSTFMIGNYEQRRLDKALTETKAQVFRYRYSLELEERIKKERHELKNNYLYIQTLLNEQNYDKLQAYLDETIGAKIQSISAISTGNSMIDYILNRKISEAQKHGIKVYSEILLPSELSINDDEFCTIFLNLYNNALEACENVDRPDIHIVIKCIKGYLSCEISNKIAENVLASNPNLETTKPDKLNHGLGLKIVQETLNSNDGILSTSIEGSYFKAMFMIPMK</sequence>
<keyword evidence="1" id="KW-0472">Membrane</keyword>
<reference evidence="3" key="1">
    <citation type="submission" date="2019-04" db="EMBL/GenBank/DDBJ databases">
        <title>Evolution of Biomass-Degrading Anaerobic Consortia Revealed by Metagenomics.</title>
        <authorList>
            <person name="Peng X."/>
        </authorList>
    </citation>
    <scope>NUCLEOTIDE SEQUENCE</scope>
    <source>
        <strain evidence="3">SIG311</strain>
    </source>
</reference>
<evidence type="ECO:0000313" key="3">
    <source>
        <dbReference type="EMBL" id="MBE5921015.1"/>
    </source>
</evidence>
<dbReference type="PANTHER" id="PTHR40448:SF1">
    <property type="entry name" value="TWO-COMPONENT SENSOR HISTIDINE KINASE"/>
    <property type="match status" value="1"/>
</dbReference>
<proteinExistence type="predicted"/>
<evidence type="ECO:0000313" key="4">
    <source>
        <dbReference type="Proteomes" id="UP000766246"/>
    </source>
</evidence>